<dbReference type="OrthoDB" id="292759at2"/>
<organism evidence="3 6">
    <name type="scientific">Blastopirellula marina</name>
    <dbReference type="NCBI Taxonomy" id="124"/>
    <lineage>
        <taxon>Bacteria</taxon>
        <taxon>Pseudomonadati</taxon>
        <taxon>Planctomycetota</taxon>
        <taxon>Planctomycetia</taxon>
        <taxon>Pirellulales</taxon>
        <taxon>Pirellulaceae</taxon>
        <taxon>Blastopirellula</taxon>
    </lineage>
</organism>
<evidence type="ECO:0000313" key="6">
    <source>
        <dbReference type="Proteomes" id="UP000239388"/>
    </source>
</evidence>
<dbReference type="EMBL" id="PUHZ01000016">
    <property type="protein sequence ID" value="PQO45135.1"/>
    <property type="molecule type" value="Genomic_DNA"/>
</dbReference>
<accession>A0A2S8F378</accession>
<sequence length="213" mass="23486">MLYSRWALLLAASLLLVGCNNQNPPSTAENTEENVEVTPVQDPLAIASVDPKTAVESFLAALRDGDKAMTSKLLTQKARTETRKHNLAIDPVGATGAKFEVGETIYITSEKRGAHVESHWFDVDPQGKAVSYEIVWIMRREMGGWRVAGMATELFAGEPPLVLPFENPEEMFEAQKLAEREIQRRSGPQSTEVMPASHTARPGEGSGSQYFQR</sequence>
<protein>
    <recommendedName>
        <fullName evidence="7">DUF4878 domain-containing protein</fullName>
    </recommendedName>
</protein>
<evidence type="ECO:0000256" key="1">
    <source>
        <dbReference type="SAM" id="MobiDB-lite"/>
    </source>
</evidence>
<evidence type="ECO:0000313" key="4">
    <source>
        <dbReference type="EMBL" id="PQO45135.1"/>
    </source>
</evidence>
<comment type="caution">
    <text evidence="3">The sequence shown here is derived from an EMBL/GenBank/DDBJ whole genome shotgun (WGS) entry which is preliminary data.</text>
</comment>
<evidence type="ECO:0000313" key="3">
    <source>
        <dbReference type="EMBL" id="PQO26615.1"/>
    </source>
</evidence>
<dbReference type="EMBL" id="PUIB01000030">
    <property type="protein sequence ID" value="PQO26615.1"/>
    <property type="molecule type" value="Genomic_DNA"/>
</dbReference>
<feature type="chain" id="PRO_5036322544" description="DUF4878 domain-containing protein" evidence="2">
    <location>
        <begin position="23"/>
        <end position="213"/>
    </location>
</feature>
<name>A0A2S8F378_9BACT</name>
<keyword evidence="2" id="KW-0732">Signal</keyword>
<feature type="region of interest" description="Disordered" evidence="1">
    <location>
        <begin position="181"/>
        <end position="213"/>
    </location>
</feature>
<evidence type="ECO:0008006" key="7">
    <source>
        <dbReference type="Google" id="ProtNLM"/>
    </source>
</evidence>
<gene>
    <name evidence="4" type="ORF">C5Y93_16520</name>
    <name evidence="3" type="ORF">C5Y98_29995</name>
</gene>
<dbReference type="Proteomes" id="UP000237819">
    <property type="component" value="Unassembled WGS sequence"/>
</dbReference>
<reference evidence="5 6" key="1">
    <citation type="submission" date="2018-02" db="EMBL/GenBank/DDBJ databases">
        <title>Comparative genomes isolates from brazilian mangrove.</title>
        <authorList>
            <person name="Araujo J.E."/>
            <person name="Taketani R.G."/>
            <person name="Silva M.C.P."/>
            <person name="Loureco M.V."/>
            <person name="Andreote F.D."/>
        </authorList>
    </citation>
    <scope>NUCLEOTIDE SEQUENCE [LARGE SCALE GENOMIC DNA]</scope>
    <source>
        <strain evidence="3 6">NAP PRIS-MGV</strain>
        <strain evidence="4 5">Nap-Phe MGV</strain>
    </source>
</reference>
<evidence type="ECO:0000256" key="2">
    <source>
        <dbReference type="SAM" id="SignalP"/>
    </source>
</evidence>
<dbReference type="RefSeq" id="WP_105336536.1">
    <property type="nucleotide sequence ID" value="NZ_PUHZ01000016.1"/>
</dbReference>
<dbReference type="AlphaFoldDB" id="A0A2S8F378"/>
<feature type="signal peptide" evidence="2">
    <location>
        <begin position="1"/>
        <end position="22"/>
    </location>
</feature>
<evidence type="ECO:0000313" key="5">
    <source>
        <dbReference type="Proteomes" id="UP000237819"/>
    </source>
</evidence>
<proteinExistence type="predicted"/>
<dbReference type="PROSITE" id="PS51257">
    <property type="entry name" value="PROKAR_LIPOPROTEIN"/>
    <property type="match status" value="1"/>
</dbReference>
<dbReference type="Proteomes" id="UP000239388">
    <property type="component" value="Unassembled WGS sequence"/>
</dbReference>